<proteinExistence type="predicted"/>
<dbReference type="RefSeq" id="WP_095720703.1">
    <property type="nucleotide sequence ID" value="NZ_NTFS01000035.1"/>
</dbReference>
<dbReference type="EMBL" id="NTFS01000035">
    <property type="protein sequence ID" value="PAX59804.1"/>
    <property type="molecule type" value="Genomic_DNA"/>
</dbReference>
<name>A0A2A2TN77_9CYAN</name>
<dbReference type="Gene3D" id="3.40.50.9200">
    <property type="entry name" value="Hypothetical protein MTH538"/>
    <property type="match status" value="1"/>
</dbReference>
<reference evidence="2 3" key="1">
    <citation type="submission" date="2017-08" db="EMBL/GenBank/DDBJ databases">
        <title>Draft genome sequence of filamentous cyanobacterium Calothrix elsteri CCALA 953.</title>
        <authorList>
            <person name="Gagunashvili A.N."/>
            <person name="Elster J."/>
            <person name="Andresson O.S."/>
        </authorList>
    </citation>
    <scope>NUCLEOTIDE SEQUENCE [LARGE SCALE GENOMIC DNA]</scope>
    <source>
        <strain evidence="2 3">CCALA 953</strain>
    </source>
</reference>
<comment type="caution">
    <text evidence="2">The sequence shown here is derived from an EMBL/GenBank/DDBJ whole genome shotgun (WGS) entry which is preliminary data.</text>
</comment>
<dbReference type="Pfam" id="PF08937">
    <property type="entry name" value="ThsB_TIR"/>
    <property type="match status" value="1"/>
</dbReference>
<gene>
    <name evidence="2" type="ORF">CK510_05365</name>
</gene>
<dbReference type="SUPFAM" id="SSF52206">
    <property type="entry name" value="Hypothetical protein MTH538"/>
    <property type="match status" value="1"/>
</dbReference>
<accession>A0A2A2TN77</accession>
<evidence type="ECO:0000313" key="2">
    <source>
        <dbReference type="EMBL" id="PAX59804.1"/>
    </source>
</evidence>
<sequence>MARRAFFSFHYQRDIWRVNQVRNSWVIQPGKQEAVWYDASLWEEARTKGETALKNLINDGLTNTSVTVVLIGAETSTRKWVDYEIKESYARGKGLLGIYIHGLKDKLGKTDIQGKNPFNNIYVETSNQKTYFSDLYPTYDWVLNEGYKNIGLWIEKAASAVGR</sequence>
<dbReference type="Proteomes" id="UP000218238">
    <property type="component" value="Unassembled WGS sequence"/>
</dbReference>
<evidence type="ECO:0000259" key="1">
    <source>
        <dbReference type="Pfam" id="PF08937"/>
    </source>
</evidence>
<dbReference type="InterPro" id="IPR015032">
    <property type="entry name" value="ThsB__TIR-like_domain"/>
</dbReference>
<evidence type="ECO:0000313" key="3">
    <source>
        <dbReference type="Proteomes" id="UP000218238"/>
    </source>
</evidence>
<organism evidence="2 3">
    <name type="scientific">Brunnivagina elsteri CCALA 953</name>
    <dbReference type="NCBI Taxonomy" id="987040"/>
    <lineage>
        <taxon>Bacteria</taxon>
        <taxon>Bacillati</taxon>
        <taxon>Cyanobacteriota</taxon>
        <taxon>Cyanophyceae</taxon>
        <taxon>Nostocales</taxon>
        <taxon>Calotrichaceae</taxon>
        <taxon>Brunnivagina</taxon>
    </lineage>
</organism>
<protein>
    <submittedName>
        <fullName evidence="2">TIR-like domain-containing protein</fullName>
    </submittedName>
</protein>
<feature type="domain" description="Thoeris protein ThsB TIR-like" evidence="1">
    <location>
        <begin position="6"/>
        <end position="104"/>
    </location>
</feature>
<dbReference type="InterPro" id="IPR036490">
    <property type="entry name" value="ThsB_TIR-like_sf"/>
</dbReference>
<dbReference type="OrthoDB" id="9811746at2"/>
<keyword evidence="3" id="KW-1185">Reference proteome</keyword>
<dbReference type="AlphaFoldDB" id="A0A2A2TN77"/>